<reference evidence="5 6" key="1">
    <citation type="submission" date="2015-03" db="EMBL/GenBank/DDBJ databases">
        <title>Genomics and transcriptomics of the oil-accumulating basidiomycete yeast T. oleaginosus allow insights into substrate utilization and the diverse evolutionary trajectories of mating systems in fungi.</title>
        <authorList>
            <consortium name="DOE Joint Genome Institute"/>
            <person name="Kourist R."/>
            <person name="Kracht O."/>
            <person name="Bracharz F."/>
            <person name="Lipzen A."/>
            <person name="Nolan M."/>
            <person name="Ohm R."/>
            <person name="Grigoriev I."/>
            <person name="Sun S."/>
            <person name="Heitman J."/>
            <person name="Bruck T."/>
            <person name="Nowrousian M."/>
        </authorList>
    </citation>
    <scope>NUCLEOTIDE SEQUENCE [LARGE SCALE GENOMIC DNA]</scope>
    <source>
        <strain evidence="5 6">IBC0246</strain>
    </source>
</reference>
<dbReference type="CDD" id="cd00084">
    <property type="entry name" value="HMG-box_SF"/>
    <property type="match status" value="1"/>
</dbReference>
<dbReference type="InterPro" id="IPR036910">
    <property type="entry name" value="HMG_box_dom_sf"/>
</dbReference>
<dbReference type="OrthoDB" id="5550281at2759"/>
<dbReference type="GO" id="GO:0005634">
    <property type="term" value="C:nucleus"/>
    <property type="evidence" value="ECO:0007669"/>
    <property type="project" value="UniProtKB-UniRule"/>
</dbReference>
<dbReference type="PROSITE" id="PS50118">
    <property type="entry name" value="HMG_BOX_2"/>
    <property type="match status" value="2"/>
</dbReference>
<gene>
    <name evidence="5" type="ORF">CC85DRAFT_326920</name>
</gene>
<dbReference type="SMART" id="SM00398">
    <property type="entry name" value="HMG"/>
    <property type="match status" value="2"/>
</dbReference>
<feature type="domain" description="HMG box" evidence="4">
    <location>
        <begin position="72"/>
        <end position="146"/>
    </location>
</feature>
<evidence type="ECO:0000256" key="1">
    <source>
        <dbReference type="ARBA" id="ARBA00023125"/>
    </source>
</evidence>
<dbReference type="GO" id="GO:0003677">
    <property type="term" value="F:DNA binding"/>
    <property type="evidence" value="ECO:0007669"/>
    <property type="project" value="UniProtKB-UniRule"/>
</dbReference>
<dbReference type="EMBL" id="KQ087190">
    <property type="protein sequence ID" value="KLT44025.1"/>
    <property type="molecule type" value="Genomic_DNA"/>
</dbReference>
<feature type="region of interest" description="Disordered" evidence="3">
    <location>
        <begin position="34"/>
        <end position="72"/>
    </location>
</feature>
<feature type="domain" description="HMG box" evidence="4">
    <location>
        <begin position="185"/>
        <end position="259"/>
    </location>
</feature>
<dbReference type="InterPro" id="IPR009071">
    <property type="entry name" value="HMG_box_dom"/>
</dbReference>
<keyword evidence="1 2" id="KW-0238">DNA-binding</keyword>
<accession>A0A0J0XSJ7</accession>
<feature type="DNA-binding region" description="HMG box" evidence="2">
    <location>
        <begin position="185"/>
        <end position="259"/>
    </location>
</feature>
<dbReference type="Proteomes" id="UP000053611">
    <property type="component" value="Unassembled WGS sequence"/>
</dbReference>
<dbReference type="SUPFAM" id="SSF47095">
    <property type="entry name" value="HMG-box"/>
    <property type="match status" value="2"/>
</dbReference>
<dbReference type="PANTHER" id="PTHR48112">
    <property type="entry name" value="HIGH MOBILITY GROUP PROTEIN DSP1"/>
    <property type="match status" value="1"/>
</dbReference>
<evidence type="ECO:0000256" key="2">
    <source>
        <dbReference type="PROSITE-ProRule" id="PRU00267"/>
    </source>
</evidence>
<dbReference type="AlphaFoldDB" id="A0A0J0XSJ7"/>
<dbReference type="Pfam" id="PF00505">
    <property type="entry name" value="HMG_box"/>
    <property type="match status" value="1"/>
</dbReference>
<keyword evidence="6" id="KW-1185">Reference proteome</keyword>
<feature type="compositionally biased region" description="Basic residues" evidence="3">
    <location>
        <begin position="52"/>
        <end position="63"/>
    </location>
</feature>
<proteinExistence type="predicted"/>
<dbReference type="RefSeq" id="XP_018280516.1">
    <property type="nucleotide sequence ID" value="XM_018426515.1"/>
</dbReference>
<dbReference type="GeneID" id="28987118"/>
<dbReference type="STRING" id="879819.A0A0J0XSJ7"/>
<feature type="DNA-binding region" description="HMG box" evidence="2">
    <location>
        <begin position="72"/>
        <end position="146"/>
    </location>
</feature>
<organism evidence="5 6">
    <name type="scientific">Cutaneotrichosporon oleaginosum</name>
    <dbReference type="NCBI Taxonomy" id="879819"/>
    <lineage>
        <taxon>Eukaryota</taxon>
        <taxon>Fungi</taxon>
        <taxon>Dikarya</taxon>
        <taxon>Basidiomycota</taxon>
        <taxon>Agaricomycotina</taxon>
        <taxon>Tremellomycetes</taxon>
        <taxon>Trichosporonales</taxon>
        <taxon>Trichosporonaceae</taxon>
        <taxon>Cutaneotrichosporon</taxon>
    </lineage>
</organism>
<protein>
    <recommendedName>
        <fullName evidence="4">HMG box domain-containing protein</fullName>
    </recommendedName>
</protein>
<sequence length="265" mass="30045">MLSILRHSILPARREVFAARALWTAAPLLKEAGKVGRPRKVNTDGTPATPKPRAKKAEKPKKPKLADADVPPKRPVSAYAAFFKEWFEEHAPALRERGKLDVTELSRVIGAAWTNLQTLNPAKVEEMQARAKAELAAYDKVYRDWFFARTPAERANIEKISGRRLVFPGGRANFRRDLRNRPGNPGRPSSSFFEFLRSLTPEFKDHPDVVGKPGIRGHQAMAKLASERWRAMAPEEKAKWQEITNDRKAKFDEWFKTQAEAGPQK</sequence>
<dbReference type="Gene3D" id="1.10.30.10">
    <property type="entry name" value="High mobility group box domain"/>
    <property type="match status" value="2"/>
</dbReference>
<evidence type="ECO:0000259" key="4">
    <source>
        <dbReference type="PROSITE" id="PS50118"/>
    </source>
</evidence>
<evidence type="ECO:0000256" key="3">
    <source>
        <dbReference type="SAM" id="MobiDB-lite"/>
    </source>
</evidence>
<name>A0A0J0XSJ7_9TREE</name>
<keyword evidence="2" id="KW-0539">Nucleus</keyword>
<evidence type="ECO:0000313" key="6">
    <source>
        <dbReference type="Proteomes" id="UP000053611"/>
    </source>
</evidence>
<dbReference type="PANTHER" id="PTHR48112:SF22">
    <property type="entry name" value="MITOCHONDRIAL TRANSCRIPTION FACTOR A, ISOFORM B"/>
    <property type="match status" value="1"/>
</dbReference>
<evidence type="ECO:0000313" key="5">
    <source>
        <dbReference type="EMBL" id="KLT44025.1"/>
    </source>
</evidence>
<dbReference type="InterPro" id="IPR050342">
    <property type="entry name" value="HMGB"/>
</dbReference>